<dbReference type="AlphaFoldDB" id="A0AAW1YEW7"/>
<accession>A0AAW1YEW7</accession>
<comment type="caution">
    <text evidence="2">The sequence shown here is derived from an EMBL/GenBank/DDBJ whole genome shotgun (WGS) entry which is preliminary data.</text>
</comment>
<dbReference type="EMBL" id="JBEDUW010000002">
    <property type="protein sequence ID" value="KAK9946724.1"/>
    <property type="molecule type" value="Genomic_DNA"/>
</dbReference>
<gene>
    <name evidence="2" type="ORF">M0R45_012171</name>
</gene>
<keyword evidence="3" id="KW-1185">Reference proteome</keyword>
<evidence type="ECO:0000256" key="1">
    <source>
        <dbReference type="SAM" id="MobiDB-lite"/>
    </source>
</evidence>
<dbReference type="Proteomes" id="UP001457282">
    <property type="component" value="Unassembled WGS sequence"/>
</dbReference>
<proteinExistence type="predicted"/>
<sequence>MSQPLPQENESLEPPSDDFSLVFKTKTKNKKSDNPLRRPVFNNEEWKALAQRESLENENVIDEDLKLTFNQPKTRERKQLDHPVRKAIENNEKWNTLKQEKFEKLGFVPV</sequence>
<protein>
    <submittedName>
        <fullName evidence="2">Uncharacterized protein</fullName>
    </submittedName>
</protein>
<reference evidence="2 3" key="1">
    <citation type="journal article" date="2023" name="G3 (Bethesda)">
        <title>A chromosome-length genome assembly and annotation of blackberry (Rubus argutus, cv. 'Hillquist').</title>
        <authorList>
            <person name="Bruna T."/>
            <person name="Aryal R."/>
            <person name="Dudchenko O."/>
            <person name="Sargent D.J."/>
            <person name="Mead D."/>
            <person name="Buti M."/>
            <person name="Cavallini A."/>
            <person name="Hytonen T."/>
            <person name="Andres J."/>
            <person name="Pham M."/>
            <person name="Weisz D."/>
            <person name="Mascagni F."/>
            <person name="Usai G."/>
            <person name="Natali L."/>
            <person name="Bassil N."/>
            <person name="Fernandez G.E."/>
            <person name="Lomsadze A."/>
            <person name="Armour M."/>
            <person name="Olukolu B."/>
            <person name="Poorten T."/>
            <person name="Britton C."/>
            <person name="Davik J."/>
            <person name="Ashrafi H."/>
            <person name="Aiden E.L."/>
            <person name="Borodovsky M."/>
            <person name="Worthington M."/>
        </authorList>
    </citation>
    <scope>NUCLEOTIDE SEQUENCE [LARGE SCALE GENOMIC DNA]</scope>
    <source>
        <strain evidence="2">PI 553951</strain>
    </source>
</reference>
<name>A0AAW1YEW7_RUBAR</name>
<evidence type="ECO:0000313" key="3">
    <source>
        <dbReference type="Proteomes" id="UP001457282"/>
    </source>
</evidence>
<feature type="region of interest" description="Disordered" evidence="1">
    <location>
        <begin position="1"/>
        <end position="20"/>
    </location>
</feature>
<evidence type="ECO:0000313" key="2">
    <source>
        <dbReference type="EMBL" id="KAK9946724.1"/>
    </source>
</evidence>
<organism evidence="2 3">
    <name type="scientific">Rubus argutus</name>
    <name type="common">Southern blackberry</name>
    <dbReference type="NCBI Taxonomy" id="59490"/>
    <lineage>
        <taxon>Eukaryota</taxon>
        <taxon>Viridiplantae</taxon>
        <taxon>Streptophyta</taxon>
        <taxon>Embryophyta</taxon>
        <taxon>Tracheophyta</taxon>
        <taxon>Spermatophyta</taxon>
        <taxon>Magnoliopsida</taxon>
        <taxon>eudicotyledons</taxon>
        <taxon>Gunneridae</taxon>
        <taxon>Pentapetalae</taxon>
        <taxon>rosids</taxon>
        <taxon>fabids</taxon>
        <taxon>Rosales</taxon>
        <taxon>Rosaceae</taxon>
        <taxon>Rosoideae</taxon>
        <taxon>Rosoideae incertae sedis</taxon>
        <taxon>Rubus</taxon>
    </lineage>
</organism>